<dbReference type="PANTHER" id="PTHR46167">
    <property type="entry name" value="N-LYSINE METHYLTRANSFERASE KMT5A"/>
    <property type="match status" value="1"/>
</dbReference>
<reference evidence="3 4" key="1">
    <citation type="submission" date="2021-07" db="EMBL/GenBank/DDBJ databases">
        <authorList>
            <person name="Imarazene B."/>
            <person name="Zahm M."/>
            <person name="Klopp C."/>
            <person name="Cabau C."/>
            <person name="Beille S."/>
            <person name="Jouanno E."/>
            <person name="Castinel A."/>
            <person name="Lluch J."/>
            <person name="Gil L."/>
            <person name="Kuchtly C."/>
            <person name="Lopez Roques C."/>
            <person name="Donnadieu C."/>
            <person name="Parrinello H."/>
            <person name="Journot L."/>
            <person name="Du K."/>
            <person name="Schartl M."/>
            <person name="Retaux S."/>
            <person name="Guiguen Y."/>
        </authorList>
    </citation>
    <scope>NUCLEOTIDE SEQUENCE [LARGE SCALE GENOMIC DNA]</scope>
    <source>
        <strain evidence="3">Pach_M1</strain>
        <tissue evidence="3">Testis</tissue>
    </source>
</reference>
<dbReference type="GO" id="GO:0005700">
    <property type="term" value="C:polytene chromosome"/>
    <property type="evidence" value="ECO:0007669"/>
    <property type="project" value="TreeGrafter"/>
</dbReference>
<protein>
    <submittedName>
        <fullName evidence="3">Histone-lysine N-methyltransferase set-1-like isoform X1</fullName>
    </submittedName>
</protein>
<dbReference type="GO" id="GO:0043516">
    <property type="term" value="P:regulation of DNA damage response, signal transduction by p53 class mediator"/>
    <property type="evidence" value="ECO:0007669"/>
    <property type="project" value="TreeGrafter"/>
</dbReference>
<dbReference type="InterPro" id="IPR051760">
    <property type="entry name" value="KMT5A"/>
</dbReference>
<dbReference type="InterPro" id="IPR046341">
    <property type="entry name" value="SET_dom_sf"/>
</dbReference>
<dbReference type="AlphaFoldDB" id="A0A8T2LFF4"/>
<name>A0A8T2LFF4_ASTMX</name>
<evidence type="ECO:0000313" key="4">
    <source>
        <dbReference type="Proteomes" id="UP000752171"/>
    </source>
</evidence>
<accession>A0A8T2LFF4</accession>
<organism evidence="3 4">
    <name type="scientific">Astyanax mexicanus</name>
    <name type="common">Blind cave fish</name>
    <name type="synonym">Astyanax fasciatus mexicanus</name>
    <dbReference type="NCBI Taxonomy" id="7994"/>
    <lineage>
        <taxon>Eukaryota</taxon>
        <taxon>Metazoa</taxon>
        <taxon>Chordata</taxon>
        <taxon>Craniata</taxon>
        <taxon>Vertebrata</taxon>
        <taxon>Euteleostomi</taxon>
        <taxon>Actinopterygii</taxon>
        <taxon>Neopterygii</taxon>
        <taxon>Teleostei</taxon>
        <taxon>Ostariophysi</taxon>
        <taxon>Characiformes</taxon>
        <taxon>Characoidei</taxon>
        <taxon>Acestrorhamphidae</taxon>
        <taxon>Acestrorhamphinae</taxon>
        <taxon>Astyanax</taxon>
    </lineage>
</organism>
<feature type="domain" description="SET" evidence="2">
    <location>
        <begin position="25"/>
        <end position="146"/>
    </location>
</feature>
<feature type="region of interest" description="Disordered" evidence="1">
    <location>
        <begin position="212"/>
        <end position="237"/>
    </location>
</feature>
<dbReference type="EMBL" id="JAICCE010000012">
    <property type="protein sequence ID" value="KAG9270260.1"/>
    <property type="molecule type" value="Genomic_DNA"/>
</dbReference>
<dbReference type="GO" id="GO:0005634">
    <property type="term" value="C:nucleus"/>
    <property type="evidence" value="ECO:0007669"/>
    <property type="project" value="TreeGrafter"/>
</dbReference>
<evidence type="ECO:0000256" key="1">
    <source>
        <dbReference type="SAM" id="MobiDB-lite"/>
    </source>
</evidence>
<dbReference type="Pfam" id="PF00856">
    <property type="entry name" value="SET"/>
    <property type="match status" value="1"/>
</dbReference>
<comment type="caution">
    <text evidence="3">The sequence shown here is derived from an EMBL/GenBank/DDBJ whole genome shotgun (WGS) entry which is preliminary data.</text>
</comment>
<dbReference type="InterPro" id="IPR001214">
    <property type="entry name" value="SET_dom"/>
</dbReference>
<dbReference type="SUPFAM" id="SSF82199">
    <property type="entry name" value="SET domain"/>
    <property type="match status" value="1"/>
</dbReference>
<gene>
    <name evidence="3" type="primary">KMT5AA</name>
    <name evidence="3" type="ORF">AMEX_G15186</name>
</gene>
<sequence length="237" mass="26993">MNLRRKKVKPKEEAAYFTSVCKDKDGFDVKYINSEKGRGVFSCVHFDKGDFLFEYRGDLISKHESENRQKLYHDALKVFMFEFRYNGKLFCVDASLDDGSLGRLVNDDHLNPNSKLRTITTGGKPHLCLFATRSINPGEEITYNYGDSEWPWRCKIVNERDQLQPQEQMSNTISEAVPAQEASNSVIVPALPPVIEMEPNITERTNLVTTSPILAKKDQQQSQPQNVQDLSKGEEVS</sequence>
<dbReference type="PROSITE" id="PS50280">
    <property type="entry name" value="SET"/>
    <property type="match status" value="1"/>
</dbReference>
<dbReference type="GO" id="GO:0006357">
    <property type="term" value="P:regulation of transcription by RNA polymerase II"/>
    <property type="evidence" value="ECO:0007669"/>
    <property type="project" value="TreeGrafter"/>
</dbReference>
<dbReference type="GO" id="GO:0042799">
    <property type="term" value="F:histone H4K20 methyltransferase activity"/>
    <property type="evidence" value="ECO:0007669"/>
    <property type="project" value="TreeGrafter"/>
</dbReference>
<dbReference type="Proteomes" id="UP000752171">
    <property type="component" value="Unassembled WGS sequence"/>
</dbReference>
<evidence type="ECO:0000259" key="2">
    <source>
        <dbReference type="PROSITE" id="PS50280"/>
    </source>
</evidence>
<dbReference type="SMART" id="SM00317">
    <property type="entry name" value="SET"/>
    <property type="match status" value="1"/>
</dbReference>
<dbReference type="PANTHER" id="PTHR46167:SF1">
    <property type="entry name" value="N-LYSINE METHYLTRANSFERASE KMT5A"/>
    <property type="match status" value="1"/>
</dbReference>
<proteinExistence type="predicted"/>
<dbReference type="Gene3D" id="2.170.270.10">
    <property type="entry name" value="SET domain"/>
    <property type="match status" value="1"/>
</dbReference>
<evidence type="ECO:0000313" key="3">
    <source>
        <dbReference type="EMBL" id="KAG9270260.1"/>
    </source>
</evidence>